<dbReference type="SMART" id="SM00028">
    <property type="entry name" value="TPR"/>
    <property type="match status" value="2"/>
</dbReference>
<evidence type="ECO:0000313" key="4">
    <source>
        <dbReference type="Proteomes" id="UP001165667"/>
    </source>
</evidence>
<dbReference type="PROSITE" id="PS50005">
    <property type="entry name" value="TPR"/>
    <property type="match status" value="1"/>
</dbReference>
<keyword evidence="4" id="KW-1185">Reference proteome</keyword>
<dbReference type="Proteomes" id="UP001165667">
    <property type="component" value="Unassembled WGS sequence"/>
</dbReference>
<feature type="repeat" description="TPR" evidence="1">
    <location>
        <begin position="25"/>
        <end position="58"/>
    </location>
</feature>
<organism evidence="3 4">
    <name type="scientific">Lichenifustis flavocetrariae</name>
    <dbReference type="NCBI Taxonomy" id="2949735"/>
    <lineage>
        <taxon>Bacteria</taxon>
        <taxon>Pseudomonadati</taxon>
        <taxon>Pseudomonadota</taxon>
        <taxon>Alphaproteobacteria</taxon>
        <taxon>Hyphomicrobiales</taxon>
        <taxon>Lichenihabitantaceae</taxon>
        <taxon>Lichenifustis</taxon>
    </lineage>
</organism>
<dbReference type="Gene3D" id="3.40.50.150">
    <property type="entry name" value="Vaccinia Virus protein VP39"/>
    <property type="match status" value="1"/>
</dbReference>
<dbReference type="SUPFAM" id="SSF53335">
    <property type="entry name" value="S-adenosyl-L-methionine-dependent methyltransferases"/>
    <property type="match status" value="1"/>
</dbReference>
<dbReference type="InterPro" id="IPR019734">
    <property type="entry name" value="TPR_rpt"/>
</dbReference>
<dbReference type="RefSeq" id="WP_282588941.1">
    <property type="nucleotide sequence ID" value="NZ_JAMOIM010000055.1"/>
</dbReference>
<dbReference type="CDD" id="cd02440">
    <property type="entry name" value="AdoMet_MTases"/>
    <property type="match status" value="1"/>
</dbReference>
<accession>A0AA41Z2K8</accession>
<dbReference type="InterPro" id="IPR013216">
    <property type="entry name" value="Methyltransf_11"/>
</dbReference>
<dbReference type="AlphaFoldDB" id="A0AA41Z2K8"/>
<dbReference type="Pfam" id="PF13432">
    <property type="entry name" value="TPR_16"/>
    <property type="match status" value="1"/>
</dbReference>
<dbReference type="SUPFAM" id="SSF48452">
    <property type="entry name" value="TPR-like"/>
    <property type="match status" value="1"/>
</dbReference>
<feature type="domain" description="Methyltransferase type 11" evidence="2">
    <location>
        <begin position="227"/>
        <end position="318"/>
    </location>
</feature>
<dbReference type="Gene3D" id="1.25.40.10">
    <property type="entry name" value="Tetratricopeptide repeat domain"/>
    <property type="match status" value="1"/>
</dbReference>
<dbReference type="GO" id="GO:0008757">
    <property type="term" value="F:S-adenosylmethionine-dependent methyltransferase activity"/>
    <property type="evidence" value="ECO:0007669"/>
    <property type="project" value="InterPro"/>
</dbReference>
<keyword evidence="1" id="KW-0802">TPR repeat</keyword>
<proteinExistence type="predicted"/>
<reference evidence="3" key="1">
    <citation type="submission" date="2022-05" db="EMBL/GenBank/DDBJ databases">
        <authorList>
            <person name="Pankratov T."/>
        </authorList>
    </citation>
    <scope>NUCLEOTIDE SEQUENCE</scope>
    <source>
        <strain evidence="3">BP6-180914</strain>
    </source>
</reference>
<dbReference type="EMBL" id="JAMOIM010000055">
    <property type="protein sequence ID" value="MCW6512564.1"/>
    <property type="molecule type" value="Genomic_DNA"/>
</dbReference>
<feature type="non-terminal residue" evidence="3">
    <location>
        <position position="1"/>
    </location>
</feature>
<evidence type="ECO:0000313" key="3">
    <source>
        <dbReference type="EMBL" id="MCW6512564.1"/>
    </source>
</evidence>
<dbReference type="Pfam" id="PF08241">
    <property type="entry name" value="Methyltransf_11"/>
    <property type="match status" value="1"/>
</dbReference>
<dbReference type="InterPro" id="IPR011990">
    <property type="entry name" value="TPR-like_helical_dom_sf"/>
</dbReference>
<dbReference type="InterPro" id="IPR029063">
    <property type="entry name" value="SAM-dependent_MTases_sf"/>
</dbReference>
<evidence type="ECO:0000259" key="2">
    <source>
        <dbReference type="Pfam" id="PF08241"/>
    </source>
</evidence>
<evidence type="ECO:0000256" key="1">
    <source>
        <dbReference type="PROSITE-ProRule" id="PRU00339"/>
    </source>
</evidence>
<protein>
    <submittedName>
        <fullName evidence="3">Tetratricopeptide repeat protein</fullName>
    </submittedName>
</protein>
<gene>
    <name evidence="3" type="ORF">M8523_32145</name>
</gene>
<sequence length="381" mass="41411">LTQVSAPTDAELAFRRAVDLQPDLAHAHFALGLLLMGHQREVDAASYFRRTLELMPDNADAAVCLGQACYVTGDYAGALAAFERAASLGAMPDGARRNLNRARAFCAMLEGRIEEALDRGARAGEDPEALLYEAFSLFSAHGHIDAAIRIGRLRLSRKPDDPVRAYLLEVLSGQSHLAAPVEYLESYFDDFAPTFEDKLVNVLGYQVPERLAALAAPHLRGRAKAIDLGCGTGLAAPWLKPLVTCLIGVDVASGMLGQARRGGCYDDLIKAEGVLHLAGQPSSCELIFAADMLVYLGPLEVLFVAAWNALRPDGLFCFSIETSTDQGHTLLPSGRFAHAPDYVRSLARSRFEVLEDQAHVIRLELRSPVNGQLFVMRRSPQ</sequence>
<comment type="caution">
    <text evidence="3">The sequence shown here is derived from an EMBL/GenBank/DDBJ whole genome shotgun (WGS) entry which is preliminary data.</text>
</comment>
<name>A0AA41Z2K8_9HYPH</name>